<keyword evidence="5 8" id="KW-1133">Transmembrane helix</keyword>
<gene>
    <name evidence="10" type="ORF">A0131_03885</name>
</gene>
<reference evidence="10 11" key="1">
    <citation type="submission" date="2016-02" db="EMBL/GenBank/DDBJ databases">
        <title>Draft genome sequence of hydrocarbon degrading Staphylococcus saprophyticus Strain CNV2, isolated from crude-oil contaminated soil from Noonmati Oil Refinery, Guwahati, Assam, India.</title>
        <authorList>
            <person name="Mukherjee A."/>
            <person name="Chettri B."/>
            <person name="Langpoklakpam J."/>
            <person name="Singh A.K."/>
            <person name="Chattopadhyay D.J."/>
        </authorList>
    </citation>
    <scope>NUCLEOTIDE SEQUENCE [LARGE SCALE GENOMIC DNA]</scope>
    <source>
        <strain evidence="10 11">CNV2</strain>
    </source>
</reference>
<dbReference type="EMBL" id="LUGM01000002">
    <property type="protein sequence ID" value="KYH13943.1"/>
    <property type="molecule type" value="Genomic_DNA"/>
</dbReference>
<keyword evidence="4 8" id="KW-0812">Transmembrane</keyword>
<dbReference type="InterPro" id="IPR036259">
    <property type="entry name" value="MFS_trans_sf"/>
</dbReference>
<dbReference type="GO" id="GO:0005886">
    <property type="term" value="C:plasma membrane"/>
    <property type="evidence" value="ECO:0007669"/>
    <property type="project" value="UniProtKB-SubCell"/>
</dbReference>
<evidence type="ECO:0000256" key="4">
    <source>
        <dbReference type="ARBA" id="ARBA00022692"/>
    </source>
</evidence>
<dbReference type="Proteomes" id="UP000075418">
    <property type="component" value="Unassembled WGS sequence"/>
</dbReference>
<feature type="transmembrane region" description="Helical" evidence="8">
    <location>
        <begin position="183"/>
        <end position="202"/>
    </location>
</feature>
<dbReference type="PANTHER" id="PTHR42718">
    <property type="entry name" value="MAJOR FACILITATOR SUPERFAMILY MULTIDRUG TRANSPORTER MFSC"/>
    <property type="match status" value="1"/>
</dbReference>
<feature type="transmembrane region" description="Helical" evidence="8">
    <location>
        <begin position="382"/>
        <end position="405"/>
    </location>
</feature>
<dbReference type="Gene3D" id="1.20.1720.10">
    <property type="entry name" value="Multidrug resistance protein D"/>
    <property type="match status" value="1"/>
</dbReference>
<evidence type="ECO:0000313" key="11">
    <source>
        <dbReference type="Proteomes" id="UP000075418"/>
    </source>
</evidence>
<dbReference type="PROSITE" id="PS00216">
    <property type="entry name" value="SUGAR_TRANSPORT_1"/>
    <property type="match status" value="1"/>
</dbReference>
<comment type="caution">
    <text evidence="10">The sequence shown here is derived from an EMBL/GenBank/DDBJ whole genome shotgun (WGS) entry which is preliminary data.</text>
</comment>
<name>A0A151A3P2_9STAP</name>
<dbReference type="PROSITE" id="PS50850">
    <property type="entry name" value="MFS"/>
    <property type="match status" value="1"/>
</dbReference>
<evidence type="ECO:0000256" key="3">
    <source>
        <dbReference type="ARBA" id="ARBA00022448"/>
    </source>
</evidence>
<feature type="domain" description="Major facilitator superfamily (MFS) profile" evidence="9">
    <location>
        <begin position="1"/>
        <end position="442"/>
    </location>
</feature>
<sequence>MVLAILTFWLFAQSMVNIIPSMQKDFRATPSILSIATSLTSLFCGLFIVVGGGFADKLGRKKVTYIGLIISIIASIALIVTSNATVLMVSRALQGFSAALIMPATLSLIRTNFEDAERQRALSYWSFGSWGGGGITTFVGGAIATYLGWQWIFIFSTVIALIAMYLLKDIEEAKDYKTAKKHFDYIGFVIFLVTLLMINIVITQGSTLGWTSVPVVSMIAASIILTIVFYFYERGKSYQFIDFKLFKSKEYTGSVVTNFLQNGIAGTIVVANTYMQVARGFSSFQTGLLTIGNVVALLLMIRVGEKMLQKQGAKRPMVQGIIIAALGMSCGALTFLPDLAYIIIVFIGFLIAGIGIGMYATPSIDTSLVTVQKDKVGKGSGIYKMASSLGYSFGIAISTAVYGAVENHTHSQTIAGMSGMLTPMVLGILSLITMYVTMYDKLLIYKKLTI</sequence>
<proteinExistence type="inferred from homology"/>
<dbReference type="InterPro" id="IPR020846">
    <property type="entry name" value="MFS_dom"/>
</dbReference>
<evidence type="ECO:0000256" key="7">
    <source>
        <dbReference type="ARBA" id="ARBA00040594"/>
    </source>
</evidence>
<feature type="transmembrane region" description="Helical" evidence="8">
    <location>
        <begin position="92"/>
        <end position="109"/>
    </location>
</feature>
<dbReference type="Gene3D" id="1.20.1250.20">
    <property type="entry name" value="MFS general substrate transporter like domains"/>
    <property type="match status" value="1"/>
</dbReference>
<keyword evidence="6 8" id="KW-0472">Membrane</keyword>
<comment type="subcellular location">
    <subcellularLocation>
        <location evidence="1">Cell membrane</location>
        <topology evidence="1">Multi-pass membrane protein</topology>
    </subcellularLocation>
</comment>
<feature type="transmembrane region" description="Helical" evidence="8">
    <location>
        <begin position="417"/>
        <end position="438"/>
    </location>
</feature>
<dbReference type="Pfam" id="PF07690">
    <property type="entry name" value="MFS_1"/>
    <property type="match status" value="1"/>
</dbReference>
<evidence type="ECO:0000256" key="6">
    <source>
        <dbReference type="ARBA" id="ARBA00023136"/>
    </source>
</evidence>
<keyword evidence="3" id="KW-0813">Transport</keyword>
<feature type="transmembrane region" description="Helical" evidence="8">
    <location>
        <begin position="208"/>
        <end position="232"/>
    </location>
</feature>
<dbReference type="GO" id="GO:0022857">
    <property type="term" value="F:transmembrane transporter activity"/>
    <property type="evidence" value="ECO:0007669"/>
    <property type="project" value="InterPro"/>
</dbReference>
<comment type="similarity">
    <text evidence="2">Belongs to the major facilitator superfamily. TCR/Tet family.</text>
</comment>
<evidence type="ECO:0000259" key="9">
    <source>
        <dbReference type="PROSITE" id="PS50850"/>
    </source>
</evidence>
<dbReference type="AlphaFoldDB" id="A0A151A3P2"/>
<feature type="transmembrane region" description="Helical" evidence="8">
    <location>
        <begin position="149"/>
        <end position="167"/>
    </location>
</feature>
<evidence type="ECO:0000256" key="5">
    <source>
        <dbReference type="ARBA" id="ARBA00022989"/>
    </source>
</evidence>
<evidence type="ECO:0000313" key="10">
    <source>
        <dbReference type="EMBL" id="KYH13943.1"/>
    </source>
</evidence>
<organism evidence="10 11">
    <name type="scientific">Staphylococcus kloosii</name>
    <dbReference type="NCBI Taxonomy" id="29384"/>
    <lineage>
        <taxon>Bacteria</taxon>
        <taxon>Bacillati</taxon>
        <taxon>Bacillota</taxon>
        <taxon>Bacilli</taxon>
        <taxon>Bacillales</taxon>
        <taxon>Staphylococcaceae</taxon>
        <taxon>Staphylococcus</taxon>
    </lineage>
</organism>
<dbReference type="CDD" id="cd17321">
    <property type="entry name" value="MFS_MMR_MDR_like"/>
    <property type="match status" value="1"/>
</dbReference>
<dbReference type="InterPro" id="IPR005829">
    <property type="entry name" value="Sugar_transporter_CS"/>
</dbReference>
<accession>A0A151A3P2</accession>
<dbReference type="InterPro" id="IPR011701">
    <property type="entry name" value="MFS"/>
</dbReference>
<feature type="transmembrane region" description="Helical" evidence="8">
    <location>
        <begin position="63"/>
        <end position="86"/>
    </location>
</feature>
<evidence type="ECO:0000256" key="8">
    <source>
        <dbReference type="SAM" id="Phobius"/>
    </source>
</evidence>
<dbReference type="SUPFAM" id="SSF103473">
    <property type="entry name" value="MFS general substrate transporter"/>
    <property type="match status" value="1"/>
</dbReference>
<feature type="transmembrane region" description="Helical" evidence="8">
    <location>
        <begin position="121"/>
        <end position="143"/>
    </location>
</feature>
<feature type="transmembrane region" description="Helical" evidence="8">
    <location>
        <begin position="253"/>
        <end position="275"/>
    </location>
</feature>
<dbReference type="PANTHER" id="PTHR42718:SF9">
    <property type="entry name" value="MAJOR FACILITATOR SUPERFAMILY MULTIDRUG TRANSPORTER MFSC"/>
    <property type="match status" value="1"/>
</dbReference>
<feature type="transmembrane region" description="Helical" evidence="8">
    <location>
        <begin position="341"/>
        <end position="361"/>
    </location>
</feature>
<feature type="transmembrane region" description="Helical" evidence="8">
    <location>
        <begin position="32"/>
        <end position="51"/>
    </location>
</feature>
<dbReference type="RefSeq" id="WP_061854170.1">
    <property type="nucleotide sequence ID" value="NZ_JAIEWX010000002.1"/>
</dbReference>
<feature type="transmembrane region" description="Helical" evidence="8">
    <location>
        <begin position="316"/>
        <end position="335"/>
    </location>
</feature>
<feature type="transmembrane region" description="Helical" evidence="8">
    <location>
        <begin position="287"/>
        <end position="304"/>
    </location>
</feature>
<protein>
    <recommendedName>
        <fullName evidence="7">Quinolone resistance protein NorB</fullName>
    </recommendedName>
</protein>
<evidence type="ECO:0000256" key="2">
    <source>
        <dbReference type="ARBA" id="ARBA00007520"/>
    </source>
</evidence>
<evidence type="ECO:0000256" key="1">
    <source>
        <dbReference type="ARBA" id="ARBA00004651"/>
    </source>
</evidence>